<evidence type="ECO:0000313" key="13">
    <source>
        <dbReference type="EMBL" id="QKQ27625.1"/>
    </source>
</evidence>
<name>A0A6N0HZ67_9GAMM</name>
<feature type="modified residue" description="N6-carboxylysine" evidence="10">
    <location>
        <position position="99"/>
    </location>
</feature>
<comment type="similarity">
    <text evidence="3 10 11">Belongs to the metallo-dependent hydrolases superfamily. DHOase family. Class II DHOase subfamily.</text>
</comment>
<dbReference type="PROSITE" id="PS00483">
    <property type="entry name" value="DIHYDROOROTASE_2"/>
    <property type="match status" value="1"/>
</dbReference>
<feature type="binding site" evidence="10">
    <location>
        <position position="136"/>
    </location>
    <ligand>
        <name>substrate</name>
    </ligand>
</feature>
<dbReference type="HAMAP" id="MF_00219">
    <property type="entry name" value="PyrC_classII"/>
    <property type="match status" value="1"/>
</dbReference>
<dbReference type="GO" id="GO:0044205">
    <property type="term" value="P:'de novo' UMP biosynthetic process"/>
    <property type="evidence" value="ECO:0007669"/>
    <property type="project" value="UniProtKB-UniRule"/>
</dbReference>
<dbReference type="GO" id="GO:0004151">
    <property type="term" value="F:dihydroorotase activity"/>
    <property type="evidence" value="ECO:0007669"/>
    <property type="project" value="UniProtKB-UniRule"/>
</dbReference>
<feature type="binding site" evidence="10">
    <location>
        <position position="15"/>
    </location>
    <ligand>
        <name>Zn(2+)</name>
        <dbReference type="ChEBI" id="CHEBI:29105"/>
        <label>1</label>
    </ligand>
</feature>
<dbReference type="CDD" id="cd01294">
    <property type="entry name" value="DHOase"/>
    <property type="match status" value="1"/>
</dbReference>
<dbReference type="GO" id="GO:0006207">
    <property type="term" value="P:'de novo' pyrimidine nucleobase biosynthetic process"/>
    <property type="evidence" value="ECO:0007669"/>
    <property type="project" value="TreeGrafter"/>
</dbReference>
<organism evidence="13 14">
    <name type="scientific">Candidatus Reidiella endopervernicosa</name>
    <dbReference type="NCBI Taxonomy" id="2738883"/>
    <lineage>
        <taxon>Bacteria</taxon>
        <taxon>Pseudomonadati</taxon>
        <taxon>Pseudomonadota</taxon>
        <taxon>Gammaproteobacteria</taxon>
        <taxon>Candidatus Reidiella</taxon>
    </lineage>
</organism>
<comment type="pathway">
    <text evidence="2 10 11">Pyrimidine metabolism; UMP biosynthesis via de novo pathway; (S)-dihydroorotate from bicarbonate: step 3/3.</text>
</comment>
<evidence type="ECO:0000256" key="11">
    <source>
        <dbReference type="RuleBase" id="RU003440"/>
    </source>
</evidence>
<dbReference type="NCBIfam" id="TIGR00856">
    <property type="entry name" value="pyrC_dimer"/>
    <property type="match status" value="1"/>
</dbReference>
<comment type="subunit">
    <text evidence="10">Homodimer.</text>
</comment>
<gene>
    <name evidence="10 13" type="primary">pyrC</name>
    <name evidence="13" type="ORF">HUE57_15995</name>
</gene>
<accession>A0A6N0HZ67</accession>
<feature type="binding site" evidence="10">
    <location>
        <begin position="15"/>
        <end position="17"/>
    </location>
    <ligand>
        <name>substrate</name>
    </ligand>
</feature>
<feature type="binding site" evidence="10">
    <location>
        <position position="247"/>
    </location>
    <ligand>
        <name>Zn(2+)</name>
        <dbReference type="ChEBI" id="CHEBI:29105"/>
        <label>1</label>
    </ligand>
</feature>
<dbReference type="InterPro" id="IPR002195">
    <property type="entry name" value="Dihydroorotase_CS"/>
</dbReference>
<dbReference type="EC" id="3.5.2.3" evidence="4 10"/>
<dbReference type="InterPro" id="IPR004721">
    <property type="entry name" value="DHOdimr"/>
</dbReference>
<feature type="binding site" evidence="10">
    <location>
        <position position="263"/>
    </location>
    <ligand>
        <name>substrate</name>
    </ligand>
</feature>
<feature type="binding site" evidence="10">
    <location>
        <position position="41"/>
    </location>
    <ligand>
        <name>substrate</name>
    </ligand>
</feature>
<evidence type="ECO:0000256" key="6">
    <source>
        <dbReference type="ARBA" id="ARBA00022801"/>
    </source>
</evidence>
<evidence type="ECO:0000256" key="3">
    <source>
        <dbReference type="ARBA" id="ARBA00005631"/>
    </source>
</evidence>
<feature type="active site" evidence="10">
    <location>
        <position position="247"/>
    </location>
</feature>
<protein>
    <recommendedName>
        <fullName evidence="4 10">Dihydroorotase</fullName>
        <shortName evidence="10">DHOase</shortName>
        <ecNumber evidence="4 10">3.5.2.3</ecNumber>
    </recommendedName>
</protein>
<dbReference type="KEGG" id="rev:HUE57_15995"/>
<reference evidence="13 14" key="1">
    <citation type="submission" date="2020-05" db="EMBL/GenBank/DDBJ databases">
        <title>Horizontal transmission and recombination maintain forever young bacterial symbiont genomes.</title>
        <authorList>
            <person name="Russell S.L."/>
            <person name="Pepper-Tunick E."/>
            <person name="Svedberg J."/>
            <person name="Byrne A."/>
            <person name="Ruelas Castillo J."/>
            <person name="Vollmers C."/>
            <person name="Beinart R.A."/>
            <person name="Corbett-Detig R."/>
        </authorList>
    </citation>
    <scope>NUCLEOTIDE SEQUENCE [LARGE SCALE GENOMIC DNA]</scope>
    <source>
        <strain evidence="13">Santa_Monica_outfall</strain>
    </source>
</reference>
<dbReference type="Proteomes" id="UP000509658">
    <property type="component" value="Chromosome"/>
</dbReference>
<dbReference type="Pfam" id="PF01979">
    <property type="entry name" value="Amidohydro_1"/>
    <property type="match status" value="1"/>
</dbReference>
<feature type="binding site" evidence="10">
    <location>
        <position position="219"/>
    </location>
    <ligand>
        <name>substrate</name>
    </ligand>
</feature>
<dbReference type="PIRSF" id="PIRSF001237">
    <property type="entry name" value="DHOdimr"/>
    <property type="match status" value="1"/>
</dbReference>
<dbReference type="SUPFAM" id="SSF51556">
    <property type="entry name" value="Metallo-dependent hydrolases"/>
    <property type="match status" value="1"/>
</dbReference>
<feature type="binding site" evidence="10">
    <location>
        <position position="251"/>
    </location>
    <ligand>
        <name>substrate</name>
    </ligand>
</feature>
<feature type="binding site" evidence="10">
    <location>
        <position position="174"/>
    </location>
    <ligand>
        <name>Zn(2+)</name>
        <dbReference type="ChEBI" id="CHEBI:29105"/>
        <label>2</label>
    </ligand>
</feature>
<feature type="binding site" description="via carbamate group" evidence="10">
    <location>
        <position position="99"/>
    </location>
    <ligand>
        <name>Zn(2+)</name>
        <dbReference type="ChEBI" id="CHEBI:29105"/>
        <label>2</label>
    </ligand>
</feature>
<keyword evidence="7 10" id="KW-0862">Zinc</keyword>
<evidence type="ECO:0000256" key="9">
    <source>
        <dbReference type="ARBA" id="ARBA00048492"/>
    </source>
</evidence>
<keyword evidence="5 10" id="KW-0479">Metal-binding</keyword>
<feature type="binding site" description="via carbamate group" evidence="10">
    <location>
        <position position="99"/>
    </location>
    <ligand>
        <name>Zn(2+)</name>
        <dbReference type="ChEBI" id="CHEBI:29105"/>
        <label>1</label>
    </ligand>
</feature>
<feature type="binding site" evidence="10">
    <location>
        <position position="13"/>
    </location>
    <ligand>
        <name>Zn(2+)</name>
        <dbReference type="ChEBI" id="CHEBI:29105"/>
        <label>1</label>
    </ligand>
</feature>
<comment type="function">
    <text evidence="1 10">Catalyzes the reversible cyclization of carbamoyl aspartate to dihydroorotate.</text>
</comment>
<keyword evidence="8 10" id="KW-0665">Pyrimidine biosynthesis</keyword>
<sequence>MTEITITRPDDWHLHLRDDEAMQAVVAHTAERFGRAIVMPNLRPPVTTTEQALAYRDRILKALPEGSAFEPLMTLYLTDNTPPEEIEKAAADGAVKAVKLYPAGATTNSDSGLTDIHKAEATLQKMAEVGMPLLVHGEVTAKEVDIFDREARFLDEVLKPLIDRIPDLKVVAEHITTKEMAEFVLQASDNVAATITPQHLLYNRNAMLVGGIRPHFYCLPILKREIHREKLIEVATSGNPKFFLGTDSAPHAKGAKESACGCAGVYSAHAAIEFYAEAFDAAGALDKLEGFASHFGADFYGLPRNSDTITLKKESWEVPESYPFGDETIIPLRPRRRSAGKWPYESEESARNPAPFDRAIKHRFDYCRNIR</sequence>
<evidence type="ECO:0000259" key="12">
    <source>
        <dbReference type="Pfam" id="PF01979"/>
    </source>
</evidence>
<comment type="cofactor">
    <cofactor evidence="10 11">
        <name>Zn(2+)</name>
        <dbReference type="ChEBI" id="CHEBI:29105"/>
    </cofactor>
    <text evidence="10 11">Binds 2 Zn(2+) ions per subunit.</text>
</comment>
<dbReference type="RefSeq" id="WP_174673516.1">
    <property type="nucleotide sequence ID" value="NZ_CP054491.1"/>
</dbReference>
<dbReference type="PANTHER" id="PTHR43137:SF1">
    <property type="entry name" value="DIHYDROOROTASE"/>
    <property type="match status" value="1"/>
</dbReference>
<proteinExistence type="inferred from homology"/>
<dbReference type="GO" id="GO:0008270">
    <property type="term" value="F:zinc ion binding"/>
    <property type="evidence" value="ECO:0007669"/>
    <property type="project" value="UniProtKB-UniRule"/>
</dbReference>
<keyword evidence="6 10" id="KW-0378">Hydrolase</keyword>
<feature type="domain" description="Amidohydrolase-related" evidence="12">
    <location>
        <begin position="11"/>
        <end position="313"/>
    </location>
</feature>
<dbReference type="FunFam" id="3.20.20.140:FF:000006">
    <property type="entry name" value="Dihydroorotase"/>
    <property type="match status" value="1"/>
</dbReference>
<evidence type="ECO:0000256" key="5">
    <source>
        <dbReference type="ARBA" id="ARBA00022723"/>
    </source>
</evidence>
<evidence type="ECO:0000256" key="2">
    <source>
        <dbReference type="ARBA" id="ARBA00004880"/>
    </source>
</evidence>
<dbReference type="InterPro" id="IPR032466">
    <property type="entry name" value="Metal_Hydrolase"/>
</dbReference>
<evidence type="ECO:0000256" key="7">
    <source>
        <dbReference type="ARBA" id="ARBA00022833"/>
    </source>
</evidence>
<dbReference type="AlphaFoldDB" id="A0A6N0HZ67"/>
<evidence type="ECO:0000256" key="8">
    <source>
        <dbReference type="ARBA" id="ARBA00022975"/>
    </source>
</evidence>
<dbReference type="UniPathway" id="UPA00070">
    <property type="reaction ID" value="UER00117"/>
</dbReference>
<feature type="binding site" evidence="10">
    <location>
        <position position="136"/>
    </location>
    <ligand>
        <name>Zn(2+)</name>
        <dbReference type="ChEBI" id="CHEBI:29105"/>
        <label>2</label>
    </ligand>
</feature>
<evidence type="ECO:0000256" key="4">
    <source>
        <dbReference type="ARBA" id="ARBA00012860"/>
    </source>
</evidence>
<dbReference type="EMBL" id="CP054491">
    <property type="protein sequence ID" value="QKQ27625.1"/>
    <property type="molecule type" value="Genomic_DNA"/>
</dbReference>
<dbReference type="Gene3D" id="3.20.20.140">
    <property type="entry name" value="Metal-dependent hydrolases"/>
    <property type="match status" value="1"/>
</dbReference>
<comment type="catalytic activity">
    <reaction evidence="9 10 11">
        <text>(S)-dihydroorotate + H2O = N-carbamoyl-L-aspartate + H(+)</text>
        <dbReference type="Rhea" id="RHEA:24296"/>
        <dbReference type="ChEBI" id="CHEBI:15377"/>
        <dbReference type="ChEBI" id="CHEBI:15378"/>
        <dbReference type="ChEBI" id="CHEBI:30864"/>
        <dbReference type="ChEBI" id="CHEBI:32814"/>
        <dbReference type="EC" id="3.5.2.3"/>
    </reaction>
</comment>
<evidence type="ECO:0000313" key="14">
    <source>
        <dbReference type="Proteomes" id="UP000509658"/>
    </source>
</evidence>
<evidence type="ECO:0000256" key="10">
    <source>
        <dbReference type="HAMAP-Rule" id="MF_00219"/>
    </source>
</evidence>
<dbReference type="PANTHER" id="PTHR43137">
    <property type="entry name" value="DIHYDROOROTASE"/>
    <property type="match status" value="1"/>
</dbReference>
<evidence type="ECO:0000256" key="1">
    <source>
        <dbReference type="ARBA" id="ARBA00002368"/>
    </source>
</evidence>
<dbReference type="InterPro" id="IPR006680">
    <property type="entry name" value="Amidohydro-rel"/>
</dbReference>
<keyword evidence="14" id="KW-1185">Reference proteome</keyword>
<dbReference type="GO" id="GO:0005829">
    <property type="term" value="C:cytosol"/>
    <property type="evidence" value="ECO:0007669"/>
    <property type="project" value="TreeGrafter"/>
</dbReference>